<sequence length="199" mass="22138">MAFIMKDEVFADMRAVCKSMYEEGKNLKAEEALMKLMNMEGMPMHCPYHHFIMPAALLSIAAIQEGKSWEELDSWLAITEERAKTVPPGFCGNCGTCGAAVGIGIFISVYTGASPLSVENWQWANEGTGKSLIAISKYPGPRCCKRTSFLAAQEGVPYINEKCGLHMEISDDIKCRYHGKNAQCLEEKCPFYEEDEKEA</sequence>
<evidence type="ECO:0000259" key="1">
    <source>
        <dbReference type="Pfam" id="PF18978"/>
    </source>
</evidence>
<keyword evidence="3" id="KW-1185">Reference proteome</keyword>
<organism evidence="2 3">
    <name type="scientific">Anaerotruncus colihominis</name>
    <dbReference type="NCBI Taxonomy" id="169435"/>
    <lineage>
        <taxon>Bacteria</taxon>
        <taxon>Bacillati</taxon>
        <taxon>Bacillota</taxon>
        <taxon>Clostridia</taxon>
        <taxon>Eubacteriales</taxon>
        <taxon>Oscillospiraceae</taxon>
        <taxon>Anaerotruncus</taxon>
    </lineage>
</organism>
<gene>
    <name evidence="2" type="ORF">D0435_12270</name>
</gene>
<evidence type="ECO:0000313" key="3">
    <source>
        <dbReference type="Proteomes" id="UP000446866"/>
    </source>
</evidence>
<dbReference type="InterPro" id="IPR043768">
    <property type="entry name" value="DUF5714"/>
</dbReference>
<dbReference type="AlphaFoldDB" id="A0A845QNZ1"/>
<evidence type="ECO:0000313" key="2">
    <source>
        <dbReference type="EMBL" id="NBH62427.1"/>
    </source>
</evidence>
<proteinExistence type="predicted"/>
<name>A0A845QNZ1_9FIRM</name>
<comment type="caution">
    <text evidence="2">The sequence shown here is derived from an EMBL/GenBank/DDBJ whole genome shotgun (WGS) entry which is preliminary data.</text>
</comment>
<reference evidence="2 3" key="1">
    <citation type="submission" date="2018-08" db="EMBL/GenBank/DDBJ databases">
        <title>Murine metabolic-syndrome-specific gut microbial biobank.</title>
        <authorList>
            <person name="Liu C."/>
        </authorList>
    </citation>
    <scope>NUCLEOTIDE SEQUENCE [LARGE SCALE GENOMIC DNA]</scope>
    <source>
        <strain evidence="2 3">28</strain>
    </source>
</reference>
<dbReference type="RefSeq" id="WP_160202711.1">
    <property type="nucleotide sequence ID" value="NZ_QXWK01000024.1"/>
</dbReference>
<dbReference type="Pfam" id="PF18978">
    <property type="entry name" value="DUF5714"/>
    <property type="match status" value="1"/>
</dbReference>
<feature type="domain" description="DUF5714" evidence="1">
    <location>
        <begin position="31"/>
        <end position="192"/>
    </location>
</feature>
<dbReference type="EMBL" id="QXWK01000024">
    <property type="protein sequence ID" value="NBH62427.1"/>
    <property type="molecule type" value="Genomic_DNA"/>
</dbReference>
<dbReference type="Proteomes" id="UP000446866">
    <property type="component" value="Unassembled WGS sequence"/>
</dbReference>
<accession>A0A845QNZ1</accession>
<protein>
    <recommendedName>
        <fullName evidence="1">DUF5714 domain-containing protein</fullName>
    </recommendedName>
</protein>